<dbReference type="Gene3D" id="1.10.150.20">
    <property type="entry name" value="5' to 3' exonuclease, C-terminal subdomain"/>
    <property type="match status" value="1"/>
</dbReference>
<comment type="caution">
    <text evidence="3">The sequence shown here is derived from an EMBL/GenBank/DDBJ whole genome shotgun (WGS) entry which is preliminary data.</text>
</comment>
<dbReference type="EMBL" id="JASCZI010213145">
    <property type="protein sequence ID" value="MED6200892.1"/>
    <property type="molecule type" value="Genomic_DNA"/>
</dbReference>
<reference evidence="3 4" key="1">
    <citation type="journal article" date="2023" name="Plants (Basel)">
        <title>Bridging the Gap: Combining Genomics and Transcriptomics Approaches to Understand Stylosanthes scabra, an Orphan Legume from the Brazilian Caatinga.</title>
        <authorList>
            <person name="Ferreira-Neto J.R.C."/>
            <person name="da Silva M.D."/>
            <person name="Binneck E."/>
            <person name="de Melo N.F."/>
            <person name="da Silva R.H."/>
            <person name="de Melo A.L.T.M."/>
            <person name="Pandolfi V."/>
            <person name="Bustamante F.O."/>
            <person name="Brasileiro-Vidal A.C."/>
            <person name="Benko-Iseppon A.M."/>
        </authorList>
    </citation>
    <scope>NUCLEOTIDE SEQUENCE [LARGE SCALE GENOMIC DNA]</scope>
    <source>
        <tissue evidence="3">Leaves</tissue>
    </source>
</reference>
<feature type="domain" description="Calmodulin binding protein-like N-terminal" evidence="1">
    <location>
        <begin position="2"/>
        <end position="41"/>
    </location>
</feature>
<dbReference type="InterPro" id="IPR046830">
    <property type="entry name" value="Calmod_bind_M"/>
</dbReference>
<dbReference type="InterPro" id="IPR046831">
    <property type="entry name" value="Calmodulin_bind_N"/>
</dbReference>
<sequence>MFTDNSKCTWSRHFRLGAIVLSTSDEANVKEAISNPFIVKDTRGDSNQKHYPPSLNDELYLLENISRNGKIHRRLREIGINTVKDLLQLYETNPALLREKFGKSSARKLERTMKHANTCTVEVISHEQNDMPWKCSSAQYLQVLHYVPTAHQGLTNGAGQVERSQEFGQPSTSTSLVGEASCNNNQLGFADFLSSGICIEAYDHPSLLGPTYAE</sequence>
<accession>A0ABU6XRP8</accession>
<feature type="domain" description="Calmodulin binding protein central" evidence="2">
    <location>
        <begin position="55"/>
        <end position="119"/>
    </location>
</feature>
<dbReference type="PANTHER" id="PTHR31713">
    <property type="entry name" value="OS02G0177800 PROTEIN"/>
    <property type="match status" value="1"/>
</dbReference>
<dbReference type="Proteomes" id="UP001341840">
    <property type="component" value="Unassembled WGS sequence"/>
</dbReference>
<dbReference type="PANTHER" id="PTHR31713:SF92">
    <property type="entry name" value="CALMODULIN-BINDING PROTEIN"/>
    <property type="match status" value="1"/>
</dbReference>
<evidence type="ECO:0000259" key="1">
    <source>
        <dbReference type="Pfam" id="PF07887"/>
    </source>
</evidence>
<proteinExistence type="predicted"/>
<evidence type="ECO:0000313" key="4">
    <source>
        <dbReference type="Proteomes" id="UP001341840"/>
    </source>
</evidence>
<gene>
    <name evidence="3" type="ORF">PIB30_089785</name>
</gene>
<dbReference type="Pfam" id="PF07887">
    <property type="entry name" value="Calmodulin_bind"/>
    <property type="match status" value="1"/>
</dbReference>
<protein>
    <submittedName>
        <fullName evidence="3">Uncharacterized protein</fullName>
    </submittedName>
</protein>
<name>A0ABU6XRP8_9FABA</name>
<evidence type="ECO:0000313" key="3">
    <source>
        <dbReference type="EMBL" id="MED6200892.1"/>
    </source>
</evidence>
<evidence type="ECO:0000259" key="2">
    <source>
        <dbReference type="Pfam" id="PF20451"/>
    </source>
</evidence>
<organism evidence="3 4">
    <name type="scientific">Stylosanthes scabra</name>
    <dbReference type="NCBI Taxonomy" id="79078"/>
    <lineage>
        <taxon>Eukaryota</taxon>
        <taxon>Viridiplantae</taxon>
        <taxon>Streptophyta</taxon>
        <taxon>Embryophyta</taxon>
        <taxon>Tracheophyta</taxon>
        <taxon>Spermatophyta</taxon>
        <taxon>Magnoliopsida</taxon>
        <taxon>eudicotyledons</taxon>
        <taxon>Gunneridae</taxon>
        <taxon>Pentapetalae</taxon>
        <taxon>rosids</taxon>
        <taxon>fabids</taxon>
        <taxon>Fabales</taxon>
        <taxon>Fabaceae</taxon>
        <taxon>Papilionoideae</taxon>
        <taxon>50 kb inversion clade</taxon>
        <taxon>dalbergioids sensu lato</taxon>
        <taxon>Dalbergieae</taxon>
        <taxon>Pterocarpus clade</taxon>
        <taxon>Stylosanthes</taxon>
    </lineage>
</organism>
<dbReference type="Pfam" id="PF20451">
    <property type="entry name" value="Calmod_bind_M"/>
    <property type="match status" value="1"/>
</dbReference>
<dbReference type="InterPro" id="IPR012416">
    <property type="entry name" value="CBP60"/>
</dbReference>
<keyword evidence="4" id="KW-1185">Reference proteome</keyword>